<comment type="caution">
    <text evidence="2">Lacks conserved residue(s) required for the propagation of feature annotation.</text>
</comment>
<dbReference type="InterPro" id="IPR045791">
    <property type="entry name" value="Sema4F_C"/>
</dbReference>
<evidence type="ECO:0000256" key="3">
    <source>
        <dbReference type="SAM" id="Phobius"/>
    </source>
</evidence>
<gene>
    <name evidence="6" type="ORF">SKAU_G00319890</name>
</gene>
<accession>A0A9Q1IJP0</accession>
<dbReference type="Pfam" id="PF19428">
    <property type="entry name" value="Sema4F_C"/>
    <property type="match status" value="1"/>
</dbReference>
<feature type="transmembrane region" description="Helical" evidence="3">
    <location>
        <begin position="636"/>
        <end position="657"/>
    </location>
</feature>
<dbReference type="GO" id="GO:0071526">
    <property type="term" value="P:semaphorin-plexin signaling pathway"/>
    <property type="evidence" value="ECO:0007669"/>
    <property type="project" value="TreeGrafter"/>
</dbReference>
<feature type="domain" description="Sema" evidence="5">
    <location>
        <begin position="1"/>
        <end position="482"/>
    </location>
</feature>
<dbReference type="GO" id="GO:0005886">
    <property type="term" value="C:plasma membrane"/>
    <property type="evidence" value="ECO:0007669"/>
    <property type="project" value="TreeGrafter"/>
</dbReference>
<keyword evidence="4" id="KW-0732">Signal</keyword>
<evidence type="ECO:0000313" key="7">
    <source>
        <dbReference type="Proteomes" id="UP001152622"/>
    </source>
</evidence>
<dbReference type="GO" id="GO:0007411">
    <property type="term" value="P:axon guidance"/>
    <property type="evidence" value="ECO:0007669"/>
    <property type="project" value="TreeGrafter"/>
</dbReference>
<evidence type="ECO:0000256" key="2">
    <source>
        <dbReference type="PROSITE-ProRule" id="PRU00352"/>
    </source>
</evidence>
<dbReference type="InterPro" id="IPR027231">
    <property type="entry name" value="Semaphorin"/>
</dbReference>
<reference evidence="6" key="1">
    <citation type="journal article" date="2023" name="Science">
        <title>Genome structures resolve the early diversification of teleost fishes.</title>
        <authorList>
            <person name="Parey E."/>
            <person name="Louis A."/>
            <person name="Montfort J."/>
            <person name="Bouchez O."/>
            <person name="Roques C."/>
            <person name="Iampietro C."/>
            <person name="Lluch J."/>
            <person name="Castinel A."/>
            <person name="Donnadieu C."/>
            <person name="Desvignes T."/>
            <person name="Floi Bucao C."/>
            <person name="Jouanno E."/>
            <person name="Wen M."/>
            <person name="Mejri S."/>
            <person name="Dirks R."/>
            <person name="Jansen H."/>
            <person name="Henkel C."/>
            <person name="Chen W.J."/>
            <person name="Zahm M."/>
            <person name="Cabau C."/>
            <person name="Klopp C."/>
            <person name="Thompson A.W."/>
            <person name="Robinson-Rechavi M."/>
            <person name="Braasch I."/>
            <person name="Lecointre G."/>
            <person name="Bobe J."/>
            <person name="Postlethwait J.H."/>
            <person name="Berthelot C."/>
            <person name="Roest Crollius H."/>
            <person name="Guiguen Y."/>
        </authorList>
    </citation>
    <scope>NUCLEOTIDE SEQUENCE</scope>
    <source>
        <strain evidence="6">WJC10195</strain>
    </source>
</reference>
<feature type="chain" id="PRO_5040443069" description="Sema domain-containing protein" evidence="4">
    <location>
        <begin position="24"/>
        <end position="675"/>
    </location>
</feature>
<protein>
    <recommendedName>
        <fullName evidence="5">Sema domain-containing protein</fullName>
    </recommendedName>
</protein>
<dbReference type="GO" id="GO:0045499">
    <property type="term" value="F:chemorepellent activity"/>
    <property type="evidence" value="ECO:0007669"/>
    <property type="project" value="TreeGrafter"/>
</dbReference>
<evidence type="ECO:0000313" key="6">
    <source>
        <dbReference type="EMBL" id="KAJ8342061.1"/>
    </source>
</evidence>
<dbReference type="OrthoDB" id="9988752at2759"/>
<feature type="signal peptide" evidence="4">
    <location>
        <begin position="1"/>
        <end position="23"/>
    </location>
</feature>
<proteinExistence type="predicted"/>
<dbReference type="Gene3D" id="2.130.10.10">
    <property type="entry name" value="YVTN repeat-like/Quinoprotein amine dehydrogenase"/>
    <property type="match status" value="1"/>
</dbReference>
<dbReference type="EMBL" id="JAINUF010000014">
    <property type="protein sequence ID" value="KAJ8342061.1"/>
    <property type="molecule type" value="Genomic_DNA"/>
</dbReference>
<organism evidence="6 7">
    <name type="scientific">Synaphobranchus kaupii</name>
    <name type="common">Kaup's arrowtooth eel</name>
    <dbReference type="NCBI Taxonomy" id="118154"/>
    <lineage>
        <taxon>Eukaryota</taxon>
        <taxon>Metazoa</taxon>
        <taxon>Chordata</taxon>
        <taxon>Craniata</taxon>
        <taxon>Vertebrata</taxon>
        <taxon>Euteleostomi</taxon>
        <taxon>Actinopterygii</taxon>
        <taxon>Neopterygii</taxon>
        <taxon>Teleostei</taxon>
        <taxon>Anguilliformes</taxon>
        <taxon>Synaphobranchidae</taxon>
        <taxon>Synaphobranchus</taxon>
    </lineage>
</organism>
<dbReference type="PANTHER" id="PTHR11036:SF72">
    <property type="entry name" value="SEMAPHORIN-4F"/>
    <property type="match status" value="1"/>
</dbReference>
<keyword evidence="3" id="KW-0472">Membrane</keyword>
<keyword evidence="3" id="KW-1133">Transmembrane helix</keyword>
<dbReference type="InterPro" id="IPR036352">
    <property type="entry name" value="Semap_dom_sf"/>
</dbReference>
<dbReference type="AlphaFoldDB" id="A0A9Q1IJP0"/>
<keyword evidence="3" id="KW-0812">Transmembrane</keyword>
<name>A0A9Q1IJP0_SYNKA</name>
<dbReference type="SUPFAM" id="SSF101912">
    <property type="entry name" value="Sema domain"/>
    <property type="match status" value="1"/>
</dbReference>
<dbReference type="SMART" id="SM00630">
    <property type="entry name" value="Sema"/>
    <property type="match status" value="1"/>
</dbReference>
<dbReference type="PROSITE" id="PS51004">
    <property type="entry name" value="SEMA"/>
    <property type="match status" value="1"/>
</dbReference>
<dbReference type="InterPro" id="IPR001627">
    <property type="entry name" value="Semap_dom"/>
</dbReference>
<sequence>MMTPVTTLTVALLWFCLVACTWTASLDGKTGGQLSGVSNISSFLLDETSGTLYLGARDTILALNASTLSNTHTPIMWTVPEENRKTCEKKGKSEVDCQNYILVLELVSESQIYACGTYAFNPQCVYINTGDFSLEVEADGRVRVESGRGKCPFDPKNSVTTVTADGILYSATTSNFMGTAAHISRATGKEAERVRTIESSSWLSAPEFVSSAVVRYSQDASAGDDDDEIFFFFTEVAEEYNFYSEIKVPRVARVCKGDVGGMKTLQKRWTSFLKAGLVCEDRERGERYNTLRAVYTLEQRPAEPRSTNFYGLFSSQWECVSAVCVYSVADILEVMSGPFKEQSCESSSNPEPDFRPRPGQCISRALKAEGFESSLSLPDDMLSFLRDHPLMERSVVAVPLMVRRGITYTKIAVTLMPVSNGNHAAILHLGTDTGELHRVSVGGGEPTLLQEIPMFHKPVNNILLHQDQVIVGSGVSIAGVTAVGCSLFPTCELCVLAKRQGCVWREGICTPVTSRAPQAEGPEEPQWPCESAEARCSPDVQVLQVRAGLQILLPCVQVSPHPCFWTHPPGRHTRLLHWDLVVMVTNETVGSYSCSCQEDREGQKGRGQCLRAAYELVLQDPSTGGSVGHARLRGSVGLYLACLFLGLLFGAFLLAFLRKRSPTPGRVSQKEGGAL</sequence>
<dbReference type="PANTHER" id="PTHR11036">
    <property type="entry name" value="SEMAPHORIN"/>
    <property type="match status" value="1"/>
</dbReference>
<dbReference type="GO" id="GO:0030335">
    <property type="term" value="P:positive regulation of cell migration"/>
    <property type="evidence" value="ECO:0007669"/>
    <property type="project" value="TreeGrafter"/>
</dbReference>
<keyword evidence="7" id="KW-1185">Reference proteome</keyword>
<evidence type="ECO:0000256" key="4">
    <source>
        <dbReference type="SAM" id="SignalP"/>
    </source>
</evidence>
<keyword evidence="1" id="KW-0325">Glycoprotein</keyword>
<dbReference type="GO" id="GO:0030215">
    <property type="term" value="F:semaphorin receptor binding"/>
    <property type="evidence" value="ECO:0007669"/>
    <property type="project" value="InterPro"/>
</dbReference>
<dbReference type="InterPro" id="IPR015943">
    <property type="entry name" value="WD40/YVTN_repeat-like_dom_sf"/>
</dbReference>
<dbReference type="Proteomes" id="UP001152622">
    <property type="component" value="Chromosome 14"/>
</dbReference>
<dbReference type="GO" id="GO:0001755">
    <property type="term" value="P:neural crest cell migration"/>
    <property type="evidence" value="ECO:0007669"/>
    <property type="project" value="TreeGrafter"/>
</dbReference>
<comment type="caution">
    <text evidence="6">The sequence shown here is derived from an EMBL/GenBank/DDBJ whole genome shotgun (WGS) entry which is preliminary data.</text>
</comment>
<dbReference type="Pfam" id="PF01403">
    <property type="entry name" value="Sema"/>
    <property type="match status" value="1"/>
</dbReference>
<evidence type="ECO:0000256" key="1">
    <source>
        <dbReference type="ARBA" id="ARBA00023180"/>
    </source>
</evidence>
<evidence type="ECO:0000259" key="5">
    <source>
        <dbReference type="PROSITE" id="PS51004"/>
    </source>
</evidence>